<dbReference type="BioCyc" id="CTAI977880:RALTA_RS29060-MONOMER"/>
<proteinExistence type="predicted"/>
<dbReference type="HOGENOM" id="CLU_3182700_0_0_4"/>
<gene>
    <name evidence="1" type="ordered locus">RALTA_A2480</name>
</gene>
<keyword evidence="2" id="KW-1185">Reference proteome</keyword>
<protein>
    <submittedName>
        <fullName evidence="1">Uncharacterized protein</fullName>
    </submittedName>
</protein>
<dbReference type="InterPro" id="IPR025528">
    <property type="entry name" value="BrnA_antitoxin"/>
</dbReference>
<dbReference type="EMBL" id="CU633749">
    <property type="protein sequence ID" value="CAQ70413.1"/>
    <property type="molecule type" value="Genomic_DNA"/>
</dbReference>
<sequence length="46" mass="5348">MKTATTVRVDDDVLEALKASGPRWQTRLNVLVRDWLKTHKLDEIEV</sequence>
<evidence type="ECO:0000313" key="1">
    <source>
        <dbReference type="EMBL" id="CAQ70413.1"/>
    </source>
</evidence>
<dbReference type="KEGG" id="cti:RALTA_A2480"/>
<dbReference type="eggNOG" id="COG3514">
    <property type="taxonomic scope" value="Bacteria"/>
</dbReference>
<reference evidence="1 2" key="1">
    <citation type="journal article" date="2008" name="Genome Res.">
        <title>Genome sequence of the beta-rhizobium Cupriavidus taiwanensis and comparative genomics of rhizobia.</title>
        <authorList>
            <person name="Amadou C."/>
            <person name="Pascal G."/>
            <person name="Mangenot S."/>
            <person name="Glew M."/>
            <person name="Bontemps C."/>
            <person name="Capela D."/>
            <person name="Carrere S."/>
            <person name="Cruveiller S."/>
            <person name="Dossat C."/>
            <person name="Lajus A."/>
            <person name="Marchetti M."/>
            <person name="Poinsot V."/>
            <person name="Rouy Z."/>
            <person name="Servin B."/>
            <person name="Saad M."/>
            <person name="Schenowitz C."/>
            <person name="Barbe V."/>
            <person name="Batut J."/>
            <person name="Medigue C."/>
            <person name="Masson-Boivin C."/>
        </authorList>
    </citation>
    <scope>NUCLEOTIDE SEQUENCE [LARGE SCALE GENOMIC DNA]</scope>
    <source>
        <strain evidence="2">DSM 17343 / BCRC 17206 / CCUG 44338 / CIP 107171 / LMG 19424 / R1</strain>
    </source>
</reference>
<organism evidence="1 2">
    <name type="scientific">Cupriavidus taiwanensis (strain DSM 17343 / BCRC 17206 / CCUG 44338 / CIP 107171 / LMG 19424 / R1)</name>
    <name type="common">Ralstonia taiwanensis (strain LMG 19424)</name>
    <dbReference type="NCBI Taxonomy" id="977880"/>
    <lineage>
        <taxon>Bacteria</taxon>
        <taxon>Pseudomonadati</taxon>
        <taxon>Pseudomonadota</taxon>
        <taxon>Betaproteobacteria</taxon>
        <taxon>Burkholderiales</taxon>
        <taxon>Burkholderiaceae</taxon>
        <taxon>Cupriavidus</taxon>
    </lineage>
</organism>
<dbReference type="Pfam" id="PF14384">
    <property type="entry name" value="BrnA_antitoxin"/>
    <property type="match status" value="1"/>
</dbReference>
<name>B3R658_CUPTR</name>
<dbReference type="Proteomes" id="UP000001692">
    <property type="component" value="Chromosome 1"/>
</dbReference>
<dbReference type="AlphaFoldDB" id="B3R658"/>
<evidence type="ECO:0000313" key="2">
    <source>
        <dbReference type="Proteomes" id="UP000001692"/>
    </source>
</evidence>
<accession>B3R658</accession>